<feature type="transmembrane region" description="Helical" evidence="10">
    <location>
        <begin position="487"/>
        <end position="508"/>
    </location>
</feature>
<dbReference type="InterPro" id="IPR015915">
    <property type="entry name" value="Kelch-typ_b-propeller"/>
</dbReference>
<evidence type="ECO:0000256" key="2">
    <source>
        <dbReference type="ARBA" id="ARBA00022441"/>
    </source>
</evidence>
<feature type="compositionally biased region" description="Acidic residues" evidence="9">
    <location>
        <begin position="1260"/>
        <end position="1276"/>
    </location>
</feature>
<dbReference type="PANTHER" id="PTHR46093">
    <property type="entry name" value="ACYL-COA-BINDING DOMAIN-CONTAINING PROTEIN 5"/>
    <property type="match status" value="1"/>
</dbReference>
<dbReference type="GO" id="GO:0016020">
    <property type="term" value="C:membrane"/>
    <property type="evidence" value="ECO:0007669"/>
    <property type="project" value="UniProtKB-SubCell"/>
</dbReference>
<keyword evidence="4 10" id="KW-0812">Transmembrane</keyword>
<keyword evidence="2" id="KW-0880">Kelch repeat</keyword>
<dbReference type="Pfam" id="PF24681">
    <property type="entry name" value="Kelch_KLHDC2_KLHL20_DRC7"/>
    <property type="match status" value="1"/>
</dbReference>
<feature type="compositionally biased region" description="Polar residues" evidence="9">
    <location>
        <begin position="1144"/>
        <end position="1155"/>
    </location>
</feature>
<accession>A0A507C8S7</accession>
<feature type="transmembrane region" description="Helical" evidence="10">
    <location>
        <begin position="738"/>
        <end position="760"/>
    </location>
</feature>
<dbReference type="SMART" id="SM00665">
    <property type="entry name" value="B561"/>
    <property type="match status" value="1"/>
</dbReference>
<evidence type="ECO:0000256" key="9">
    <source>
        <dbReference type="SAM" id="MobiDB-lite"/>
    </source>
</evidence>
<name>A0A507C8S7_9FUNG</name>
<feature type="compositionally biased region" description="Pro residues" evidence="9">
    <location>
        <begin position="1182"/>
        <end position="1196"/>
    </location>
</feature>
<comment type="caution">
    <text evidence="12">The sequence shown here is derived from an EMBL/GenBank/DDBJ whole genome shotgun (WGS) entry which is preliminary data.</text>
</comment>
<keyword evidence="8 10" id="KW-0472">Membrane</keyword>
<evidence type="ECO:0000256" key="4">
    <source>
        <dbReference type="ARBA" id="ARBA00022692"/>
    </source>
</evidence>
<dbReference type="STRING" id="1806994.A0A507C8S7"/>
<comment type="subcellular location">
    <subcellularLocation>
        <location evidence="1">Membrane</location>
    </subcellularLocation>
</comment>
<feature type="compositionally biased region" description="Polar residues" evidence="9">
    <location>
        <begin position="585"/>
        <end position="597"/>
    </location>
</feature>
<feature type="compositionally biased region" description="Polar residues" evidence="9">
    <location>
        <begin position="1071"/>
        <end position="1085"/>
    </location>
</feature>
<organism evidence="12 13">
    <name type="scientific">Synchytrium microbalum</name>
    <dbReference type="NCBI Taxonomy" id="1806994"/>
    <lineage>
        <taxon>Eukaryota</taxon>
        <taxon>Fungi</taxon>
        <taxon>Fungi incertae sedis</taxon>
        <taxon>Chytridiomycota</taxon>
        <taxon>Chytridiomycota incertae sedis</taxon>
        <taxon>Chytridiomycetes</taxon>
        <taxon>Synchytriales</taxon>
        <taxon>Synchytriaceae</taxon>
        <taxon>Synchytrium</taxon>
    </lineage>
</organism>
<keyword evidence="7 10" id="KW-1133">Transmembrane helix</keyword>
<dbReference type="GeneID" id="42004216"/>
<evidence type="ECO:0000256" key="6">
    <source>
        <dbReference type="ARBA" id="ARBA00022982"/>
    </source>
</evidence>
<feature type="compositionally biased region" description="Low complexity" evidence="9">
    <location>
        <begin position="1197"/>
        <end position="1213"/>
    </location>
</feature>
<keyword evidence="13" id="KW-1185">Reference proteome</keyword>
<dbReference type="RefSeq" id="XP_031025138.1">
    <property type="nucleotide sequence ID" value="XM_031168919.1"/>
</dbReference>
<feature type="region of interest" description="Disordered" evidence="9">
    <location>
        <begin position="1069"/>
        <end position="1276"/>
    </location>
</feature>
<dbReference type="OrthoDB" id="2153684at2759"/>
<keyword evidence="5" id="KW-0677">Repeat</keyword>
<gene>
    <name evidence="12" type="ORF">SmJEL517_g02991</name>
</gene>
<dbReference type="EMBL" id="QEAO01000014">
    <property type="protein sequence ID" value="TPX34374.1"/>
    <property type="molecule type" value="Genomic_DNA"/>
</dbReference>
<feature type="compositionally biased region" description="Low complexity" evidence="9">
    <location>
        <begin position="679"/>
        <end position="692"/>
    </location>
</feature>
<feature type="compositionally biased region" description="Low complexity" evidence="9">
    <location>
        <begin position="1163"/>
        <end position="1181"/>
    </location>
</feature>
<feature type="transmembrane region" description="Helical" evidence="10">
    <location>
        <begin position="520"/>
        <end position="545"/>
    </location>
</feature>
<feature type="region of interest" description="Disordered" evidence="9">
    <location>
        <begin position="584"/>
        <end position="624"/>
    </location>
</feature>
<dbReference type="SUPFAM" id="SSF117281">
    <property type="entry name" value="Kelch motif"/>
    <property type="match status" value="1"/>
</dbReference>
<reference evidence="12 13" key="1">
    <citation type="journal article" date="2019" name="Sci. Rep.">
        <title>Comparative genomics of chytrid fungi reveal insights into the obligate biotrophic and pathogenic lifestyle of Synchytrium endobioticum.</title>
        <authorList>
            <person name="van de Vossenberg B.T.L.H."/>
            <person name="Warris S."/>
            <person name="Nguyen H.D.T."/>
            <person name="van Gent-Pelzer M.P.E."/>
            <person name="Joly D.L."/>
            <person name="van de Geest H.C."/>
            <person name="Bonants P.J.M."/>
            <person name="Smith D.S."/>
            <person name="Levesque C.A."/>
            <person name="van der Lee T.A.J."/>
        </authorList>
    </citation>
    <scope>NUCLEOTIDE SEQUENCE [LARGE SCALE GENOMIC DNA]</scope>
    <source>
        <strain evidence="12 13">JEL517</strain>
    </source>
</reference>
<feature type="transmembrane region" description="Helical" evidence="10">
    <location>
        <begin position="557"/>
        <end position="575"/>
    </location>
</feature>
<evidence type="ECO:0000313" key="13">
    <source>
        <dbReference type="Proteomes" id="UP000319731"/>
    </source>
</evidence>
<keyword evidence="6" id="KW-0249">Electron transport</keyword>
<feature type="region of interest" description="Disordered" evidence="9">
    <location>
        <begin position="643"/>
        <end position="706"/>
    </location>
</feature>
<evidence type="ECO:0000259" key="11">
    <source>
        <dbReference type="SMART" id="SM00665"/>
    </source>
</evidence>
<evidence type="ECO:0000256" key="8">
    <source>
        <dbReference type="ARBA" id="ARBA00023136"/>
    </source>
</evidence>
<dbReference type="InterPro" id="IPR006593">
    <property type="entry name" value="Cyt_b561/ferric_Rdtase_TM"/>
</dbReference>
<feature type="compositionally biased region" description="Low complexity" evidence="9">
    <location>
        <begin position="1088"/>
        <end position="1100"/>
    </location>
</feature>
<evidence type="ECO:0000256" key="5">
    <source>
        <dbReference type="ARBA" id="ARBA00022737"/>
    </source>
</evidence>
<feature type="compositionally biased region" description="Low complexity" evidence="9">
    <location>
        <begin position="1120"/>
        <end position="1143"/>
    </location>
</feature>
<dbReference type="Gene3D" id="1.20.120.1770">
    <property type="match status" value="1"/>
</dbReference>
<evidence type="ECO:0000256" key="10">
    <source>
        <dbReference type="SAM" id="Phobius"/>
    </source>
</evidence>
<dbReference type="Proteomes" id="UP000319731">
    <property type="component" value="Unassembled WGS sequence"/>
</dbReference>
<dbReference type="Gene3D" id="2.120.10.80">
    <property type="entry name" value="Kelch-type beta propeller"/>
    <property type="match status" value="2"/>
</dbReference>
<dbReference type="PANTHER" id="PTHR46093:SF18">
    <property type="entry name" value="FIBRONECTIN TYPE-III DOMAIN-CONTAINING PROTEIN"/>
    <property type="match status" value="1"/>
</dbReference>
<dbReference type="AlphaFoldDB" id="A0A507C8S7"/>
<sequence>MNLEVVKDKNQRRKGRIYRWKASRIRHRPSIPNPRSSPHSLHSTPIKKFIFHLLLQLLYLIGLLSLLQPSPVAAKTTVPNLSWVYWSGNGTSPPARSDFAMGYDWRRRLAYIFGGRASDGTILEDTWVLDVYNRRWRRPLGAASVTDPHPPGRYAGVCGMDQPISQERDAMVISTGIGATPDGQMILYNDVWSFDLNFEIWSKLNASGPLPSPRYGAAGGIDFSNSRNTNTTQFLLMTHGRGFQGTLNDAHILSLGGAVSGTNYSGLTAAWKAISITSRLIPPPRSSLASTVLSSQRLFLQGGCGDDPWALQIPGIAGTCPANEAYVLSVDPVTVTGTWQLSSTTDCPGPQLDGSMTRNPNPYSDSVILVGGDPGALFPEQLPGQFAIYDSPSSSWGVAVGSLYPGTTVYPNPRRGAGLVATDPTTNQGQADVIMFGGQYFDGSGASTEVWLLRPFTNVSTLPNALPANSTKPDIIELGCPITPNLVVVHGILMFVAFGILIPLGAALARYLPRGSDYRIYLHGTLQSLGALLGVVGLCLAVLMIGPARHAAVPHAWFGLLVLAGVVFLPFYAFFRPDVSPPTFKGSSKPLSSYKNRTTIDGDTSHSRPSKRQRAQDAVVMPGWRAPGADGYLAELANDQGSVTSFQQHPTSPRHRNSSAVNNNVNNSERIAPSPTPLPSSSNALPPASTSSGSTLGNNRPPADFDLDTFADDSQEIDQQMDRETIQGLKALARWTRIHTFVGSTTVLLGLANVALGIALIPDASRQYLGPYLGYLSVYFVMFCTAEYFRYRRYPDRSIYSLWRYRAEYLLYLKNRWSDACQICTGLRRGGPREAWSVAKTMMEAKRIQSEDNLPLEVVAADSPKENGNATHANVDLDGVAPAAEDVPWGDMSLGYHALPRSRVTSQQSQLSPVLHPGFYNPPGFTNDRMYQQQHHVGMSANDLLIPQNDLRAPRKLDVVTMGRPVSTQQPRLKSQRYSDPELSNRFLRDGGMLNWQRYGQGPLIDLSNLAPINSRADIATEQVFGPPIVPYTRSSTEHPMLTPVPINKPNSNSGNLVMFAGPTAEGLSNGIASGHSNHGPSTSKIVGRSSGSSGESSRSNTDAGSSPMIEASLPTPRTSSASGQSNSNGNSNSNANNYSNSNHVTFSDQHQQQGKGKASVNTAASLKSSASSTSSSKIIIPPLPLPPAMGLPPRVPVVTTTPASPTRSSTNRIAPPSSPPPSSSSTRPPQYQLPAVLAPTNLFVQPAIGAAPHHAHHDDEDEGLGSDIDSNSDED</sequence>
<proteinExistence type="predicted"/>
<evidence type="ECO:0000313" key="12">
    <source>
        <dbReference type="EMBL" id="TPX34374.1"/>
    </source>
</evidence>
<feature type="domain" description="Cytochrome b561" evidence="11">
    <location>
        <begin position="489"/>
        <end position="594"/>
    </location>
</feature>
<evidence type="ECO:0000256" key="7">
    <source>
        <dbReference type="ARBA" id="ARBA00022989"/>
    </source>
</evidence>
<evidence type="ECO:0000256" key="3">
    <source>
        <dbReference type="ARBA" id="ARBA00022448"/>
    </source>
</evidence>
<feature type="transmembrane region" description="Helical" evidence="10">
    <location>
        <begin position="772"/>
        <end position="789"/>
    </location>
</feature>
<feature type="compositionally biased region" description="Low complexity" evidence="9">
    <location>
        <begin position="658"/>
        <end position="668"/>
    </location>
</feature>
<protein>
    <recommendedName>
        <fullName evidence="11">Cytochrome b561 domain-containing protein</fullName>
    </recommendedName>
</protein>
<evidence type="ECO:0000256" key="1">
    <source>
        <dbReference type="ARBA" id="ARBA00004370"/>
    </source>
</evidence>
<dbReference type="CDD" id="cd08760">
    <property type="entry name" value="Cyt_b561_FRRS1_like"/>
    <property type="match status" value="1"/>
</dbReference>
<keyword evidence="3" id="KW-0813">Transport</keyword>